<comment type="caution">
    <text evidence="2">The sequence shown here is derived from an EMBL/GenBank/DDBJ whole genome shotgun (WGS) entry which is preliminary data.</text>
</comment>
<keyword evidence="1" id="KW-1133">Transmembrane helix</keyword>
<evidence type="ECO:0000313" key="3">
    <source>
        <dbReference type="Proteomes" id="UP000541444"/>
    </source>
</evidence>
<keyword evidence="3" id="KW-1185">Reference proteome</keyword>
<dbReference type="AlphaFoldDB" id="A0A7J7M455"/>
<sequence length="91" mass="10431">MDHSILFQSSTLLERLSWQIRSRDECNIFSSAFHGIYRFMRYRNSEFSLTATGVLDITLVYGILLSSRLLGPTLLFSPTCSHGLLMNRLLT</sequence>
<protein>
    <submittedName>
        <fullName evidence="2">Uncharacterized protein</fullName>
    </submittedName>
</protein>
<feature type="transmembrane region" description="Helical" evidence="1">
    <location>
        <begin position="47"/>
        <end position="65"/>
    </location>
</feature>
<proteinExistence type="predicted"/>
<gene>
    <name evidence="2" type="ORF">GIB67_038896</name>
</gene>
<name>A0A7J7M455_9MAGN</name>
<organism evidence="2 3">
    <name type="scientific">Kingdonia uniflora</name>
    <dbReference type="NCBI Taxonomy" id="39325"/>
    <lineage>
        <taxon>Eukaryota</taxon>
        <taxon>Viridiplantae</taxon>
        <taxon>Streptophyta</taxon>
        <taxon>Embryophyta</taxon>
        <taxon>Tracheophyta</taxon>
        <taxon>Spermatophyta</taxon>
        <taxon>Magnoliopsida</taxon>
        <taxon>Ranunculales</taxon>
        <taxon>Circaeasteraceae</taxon>
        <taxon>Kingdonia</taxon>
    </lineage>
</organism>
<reference evidence="2 3" key="1">
    <citation type="journal article" date="2020" name="IScience">
        <title>Genome Sequencing of the Endangered Kingdonia uniflora (Circaeasteraceae, Ranunculales) Reveals Potential Mechanisms of Evolutionary Specialization.</title>
        <authorList>
            <person name="Sun Y."/>
            <person name="Deng T."/>
            <person name="Zhang A."/>
            <person name="Moore M.J."/>
            <person name="Landis J.B."/>
            <person name="Lin N."/>
            <person name="Zhang H."/>
            <person name="Zhang X."/>
            <person name="Huang J."/>
            <person name="Zhang X."/>
            <person name="Sun H."/>
            <person name="Wang H."/>
        </authorList>
    </citation>
    <scope>NUCLEOTIDE SEQUENCE [LARGE SCALE GENOMIC DNA]</scope>
    <source>
        <strain evidence="2">TB1705</strain>
        <tissue evidence="2">Leaf</tissue>
    </source>
</reference>
<accession>A0A7J7M455</accession>
<dbReference type="Proteomes" id="UP000541444">
    <property type="component" value="Unassembled WGS sequence"/>
</dbReference>
<keyword evidence="1" id="KW-0812">Transmembrane</keyword>
<evidence type="ECO:0000256" key="1">
    <source>
        <dbReference type="SAM" id="Phobius"/>
    </source>
</evidence>
<dbReference type="OrthoDB" id="17307at2759"/>
<keyword evidence="1" id="KW-0472">Membrane</keyword>
<dbReference type="EMBL" id="JACGCM010001788">
    <property type="protein sequence ID" value="KAF6149636.1"/>
    <property type="molecule type" value="Genomic_DNA"/>
</dbReference>
<evidence type="ECO:0000313" key="2">
    <source>
        <dbReference type="EMBL" id="KAF6149636.1"/>
    </source>
</evidence>